<evidence type="ECO:0000313" key="2">
    <source>
        <dbReference type="Proteomes" id="UP000051587"/>
    </source>
</evidence>
<proteinExistence type="predicted"/>
<gene>
    <name evidence="1" type="ORF">TG4357_02722</name>
</gene>
<organism evidence="1 2">
    <name type="scientific">Thalassovita gelatinovora</name>
    <name type="common">Thalassobius gelatinovorus</name>
    <dbReference type="NCBI Taxonomy" id="53501"/>
    <lineage>
        <taxon>Bacteria</taxon>
        <taxon>Pseudomonadati</taxon>
        <taxon>Pseudomonadota</taxon>
        <taxon>Alphaproteobacteria</taxon>
        <taxon>Rhodobacterales</taxon>
        <taxon>Roseobacteraceae</taxon>
        <taxon>Thalassovita</taxon>
    </lineage>
</organism>
<dbReference type="AlphaFoldDB" id="A0A0P1FFX6"/>
<dbReference type="EMBL" id="CYSA01000025">
    <property type="protein sequence ID" value="CUH66926.1"/>
    <property type="molecule type" value="Genomic_DNA"/>
</dbReference>
<dbReference type="Proteomes" id="UP000051587">
    <property type="component" value="Unassembled WGS sequence"/>
</dbReference>
<name>A0A0P1FFX6_THAGE</name>
<evidence type="ECO:0000313" key="1">
    <source>
        <dbReference type="EMBL" id="CUH66926.1"/>
    </source>
</evidence>
<accession>A0A0P1FFX6</accession>
<keyword evidence="2" id="KW-1185">Reference proteome</keyword>
<reference evidence="1 2" key="1">
    <citation type="submission" date="2015-09" db="EMBL/GenBank/DDBJ databases">
        <authorList>
            <consortium name="Swine Surveillance"/>
        </authorList>
    </citation>
    <scope>NUCLEOTIDE SEQUENCE [LARGE SCALE GENOMIC DNA]</scope>
    <source>
        <strain evidence="1 2">CECT 4357</strain>
    </source>
</reference>
<sequence length="39" mass="4108">MKLAFILTLTLLIAGLGMLTAKVEQARALARAPKVKGAK</sequence>
<protein>
    <submittedName>
        <fullName evidence="1">Uncharacterized protein</fullName>
    </submittedName>
</protein>